<dbReference type="InterPro" id="IPR020846">
    <property type="entry name" value="MFS_dom"/>
</dbReference>
<feature type="transmembrane region" description="Helical" evidence="6">
    <location>
        <begin position="97"/>
        <end position="115"/>
    </location>
</feature>
<evidence type="ECO:0000256" key="6">
    <source>
        <dbReference type="SAM" id="Phobius"/>
    </source>
</evidence>
<evidence type="ECO:0000256" key="2">
    <source>
        <dbReference type="ARBA" id="ARBA00022448"/>
    </source>
</evidence>
<reference evidence="8" key="1">
    <citation type="submission" date="2019-02" db="EMBL/GenBank/DDBJ databases">
        <authorList>
            <person name="Li S.-H."/>
        </authorList>
    </citation>
    <scope>NUCLEOTIDE SEQUENCE</scope>
    <source>
        <strain evidence="8">IMCC11814</strain>
    </source>
</reference>
<dbReference type="PANTHER" id="PTHR23505:SF79">
    <property type="entry name" value="PROTEIN SPINSTER"/>
    <property type="match status" value="1"/>
</dbReference>
<feature type="domain" description="Major facilitator superfamily (MFS) profile" evidence="7">
    <location>
        <begin position="30"/>
        <end position="428"/>
    </location>
</feature>
<feature type="transmembrane region" description="Helical" evidence="6">
    <location>
        <begin position="367"/>
        <end position="392"/>
    </location>
</feature>
<comment type="caution">
    <text evidence="8">The sequence shown here is derived from an EMBL/GenBank/DDBJ whole genome shotgun (WGS) entry which is preliminary data.</text>
</comment>
<sequence>MSDTDAQQEKSALGCEHINQQTSPAYANYVLGVLFIVYVFNFIDRQVLSVFIGPIKEEFGASDTQMGLLAGFAFALLYTFAGIPIARLADKGNRRNIIAIGLAVWSAMTVACGFARSFAQLALARVLVGIGEAAGSPPSHSMIADYFSMDRRATALAIYTSGAFVGSALAYLGGGYLREYFDWRTAFIVVGAPGLLIALLVGLTVREPLRGLSEQRIEDKTTTTLGDTLRYLVRSRSWVLMMTGFSLVSIASYAILIWGYEFYERIHQLAPITIGNWMGLIVGIGGSVGTILGGRIVDILGRERASRGMRASVLVTMAGFPLGIYALLAESTIHSLWALGPFYLLLNVYLAAMYSNNQNLAKLQMRATAAAIMLFIVNIVGAGAGPLIVGALSDAFAAEHGINSIRYALVCSLLLGAVGSIIIFCAGRTLDADLERARA</sequence>
<feature type="transmembrane region" description="Helical" evidence="6">
    <location>
        <begin position="26"/>
        <end position="43"/>
    </location>
</feature>
<dbReference type="Proteomes" id="UP001143304">
    <property type="component" value="Unassembled WGS sequence"/>
</dbReference>
<evidence type="ECO:0000256" key="1">
    <source>
        <dbReference type="ARBA" id="ARBA00004141"/>
    </source>
</evidence>
<dbReference type="Pfam" id="PF07690">
    <property type="entry name" value="MFS_1"/>
    <property type="match status" value="1"/>
</dbReference>
<evidence type="ECO:0000256" key="4">
    <source>
        <dbReference type="ARBA" id="ARBA00022989"/>
    </source>
</evidence>
<feature type="transmembrane region" description="Helical" evidence="6">
    <location>
        <begin position="277"/>
        <end position="297"/>
    </location>
</feature>
<dbReference type="InterPro" id="IPR036259">
    <property type="entry name" value="MFS_trans_sf"/>
</dbReference>
<feature type="transmembrane region" description="Helical" evidence="6">
    <location>
        <begin position="309"/>
        <end position="328"/>
    </location>
</feature>
<proteinExistence type="predicted"/>
<accession>A0ABT3T3X8</accession>
<dbReference type="RefSeq" id="WP_279248717.1">
    <property type="nucleotide sequence ID" value="NZ_SHNO01000001.1"/>
</dbReference>
<feature type="transmembrane region" description="Helical" evidence="6">
    <location>
        <begin position="404"/>
        <end position="426"/>
    </location>
</feature>
<dbReference type="EMBL" id="SHNO01000001">
    <property type="protein sequence ID" value="MCX2976978.1"/>
    <property type="molecule type" value="Genomic_DNA"/>
</dbReference>
<feature type="transmembrane region" description="Helical" evidence="6">
    <location>
        <begin position="64"/>
        <end position="85"/>
    </location>
</feature>
<dbReference type="PANTHER" id="PTHR23505">
    <property type="entry name" value="SPINSTER"/>
    <property type="match status" value="1"/>
</dbReference>
<name>A0ABT3T3X8_9GAMM</name>
<organism evidence="8 9">
    <name type="scientific">Candidatus Marimicrobium litorale</name>
    <dbReference type="NCBI Taxonomy" id="2518991"/>
    <lineage>
        <taxon>Bacteria</taxon>
        <taxon>Pseudomonadati</taxon>
        <taxon>Pseudomonadota</taxon>
        <taxon>Gammaproteobacteria</taxon>
        <taxon>Cellvibrionales</taxon>
        <taxon>Halieaceae</taxon>
        <taxon>Marimicrobium</taxon>
    </lineage>
</organism>
<dbReference type="SUPFAM" id="SSF103473">
    <property type="entry name" value="MFS general substrate transporter"/>
    <property type="match status" value="1"/>
</dbReference>
<protein>
    <submittedName>
        <fullName evidence="8">MFS transporter</fullName>
    </submittedName>
</protein>
<evidence type="ECO:0000256" key="5">
    <source>
        <dbReference type="ARBA" id="ARBA00023136"/>
    </source>
</evidence>
<dbReference type="InterPro" id="IPR011701">
    <property type="entry name" value="MFS"/>
</dbReference>
<dbReference type="PROSITE" id="PS50850">
    <property type="entry name" value="MFS"/>
    <property type="match status" value="1"/>
</dbReference>
<keyword evidence="9" id="KW-1185">Reference proteome</keyword>
<dbReference type="Gene3D" id="1.20.1250.20">
    <property type="entry name" value="MFS general substrate transporter like domains"/>
    <property type="match status" value="2"/>
</dbReference>
<keyword evidence="3 6" id="KW-0812">Transmembrane</keyword>
<keyword evidence="2" id="KW-0813">Transport</keyword>
<feature type="transmembrane region" description="Helical" evidence="6">
    <location>
        <begin position="183"/>
        <end position="205"/>
    </location>
</feature>
<feature type="transmembrane region" description="Helical" evidence="6">
    <location>
        <begin position="238"/>
        <end position="257"/>
    </location>
</feature>
<comment type="subcellular location">
    <subcellularLocation>
        <location evidence="1">Membrane</location>
        <topology evidence="1">Multi-pass membrane protein</topology>
    </subcellularLocation>
</comment>
<keyword evidence="5 6" id="KW-0472">Membrane</keyword>
<gene>
    <name evidence="8" type="ORF">EYC82_06385</name>
</gene>
<dbReference type="InterPro" id="IPR044770">
    <property type="entry name" value="MFS_spinster-like"/>
</dbReference>
<dbReference type="CDD" id="cd17328">
    <property type="entry name" value="MFS_spinster_like"/>
    <property type="match status" value="1"/>
</dbReference>
<evidence type="ECO:0000256" key="3">
    <source>
        <dbReference type="ARBA" id="ARBA00022692"/>
    </source>
</evidence>
<feature type="transmembrane region" description="Helical" evidence="6">
    <location>
        <begin position="156"/>
        <end position="177"/>
    </location>
</feature>
<evidence type="ECO:0000259" key="7">
    <source>
        <dbReference type="PROSITE" id="PS50850"/>
    </source>
</evidence>
<evidence type="ECO:0000313" key="8">
    <source>
        <dbReference type="EMBL" id="MCX2976978.1"/>
    </source>
</evidence>
<evidence type="ECO:0000313" key="9">
    <source>
        <dbReference type="Proteomes" id="UP001143304"/>
    </source>
</evidence>
<keyword evidence="4 6" id="KW-1133">Transmembrane helix</keyword>
<feature type="transmembrane region" description="Helical" evidence="6">
    <location>
        <begin position="334"/>
        <end position="355"/>
    </location>
</feature>